<name>A0A0R3Q0W7_ANGCS</name>
<accession>A0A0R3Q0W7</accession>
<proteinExistence type="predicted"/>
<evidence type="ECO:0000313" key="1">
    <source>
        <dbReference type="WBParaSite" id="ACOC_0001260401-mRNA-1"/>
    </source>
</evidence>
<organism evidence="1">
    <name type="scientific">Angiostrongylus costaricensis</name>
    <name type="common">Nematode worm</name>
    <dbReference type="NCBI Taxonomy" id="334426"/>
    <lineage>
        <taxon>Eukaryota</taxon>
        <taxon>Metazoa</taxon>
        <taxon>Ecdysozoa</taxon>
        <taxon>Nematoda</taxon>
        <taxon>Chromadorea</taxon>
        <taxon>Rhabditida</taxon>
        <taxon>Rhabditina</taxon>
        <taxon>Rhabditomorpha</taxon>
        <taxon>Strongyloidea</taxon>
        <taxon>Metastrongylidae</taxon>
        <taxon>Angiostrongylus</taxon>
    </lineage>
</organism>
<dbReference type="WBParaSite" id="ACOC_0001260401-mRNA-1">
    <property type="protein sequence ID" value="ACOC_0001260401-mRNA-1"/>
    <property type="gene ID" value="ACOC_0001260401"/>
</dbReference>
<dbReference type="AlphaFoldDB" id="A0A0R3Q0W7"/>
<reference evidence="1" key="1">
    <citation type="submission" date="2017-02" db="UniProtKB">
        <authorList>
            <consortium name="WormBaseParasite"/>
        </authorList>
    </citation>
    <scope>IDENTIFICATION</scope>
</reference>
<protein>
    <submittedName>
        <fullName evidence="1">CUB domain-containing protein</fullName>
    </submittedName>
</protein>
<sequence>LQPSGCGKILTATNSYRALEDVVGERGLLHGKDEFKMCNYWIKGPVGSKIEVVFVSYTDRVATDGCRFAGVEIKAGSDKRLTGYR</sequence>